<dbReference type="STRING" id="568860.SAMN05421811_12799"/>
<feature type="transmembrane region" description="Helical" evidence="1">
    <location>
        <begin position="52"/>
        <end position="70"/>
    </location>
</feature>
<dbReference type="EMBL" id="FOHX01000027">
    <property type="protein sequence ID" value="SEU46629.1"/>
    <property type="molecule type" value="Genomic_DNA"/>
</dbReference>
<keyword evidence="1" id="KW-0472">Membrane</keyword>
<protein>
    <submittedName>
        <fullName evidence="2">Phage-related protein</fullName>
    </submittedName>
</protein>
<feature type="transmembrane region" description="Helical" evidence="1">
    <location>
        <begin position="446"/>
        <end position="469"/>
    </location>
</feature>
<evidence type="ECO:0000313" key="3">
    <source>
        <dbReference type="Proteomes" id="UP000199361"/>
    </source>
</evidence>
<keyword evidence="1" id="KW-0812">Transmembrane</keyword>
<feature type="transmembrane region" description="Helical" evidence="1">
    <location>
        <begin position="418"/>
        <end position="440"/>
    </location>
</feature>
<sequence length="745" mass="73273">MNVGELFARLRLKDHLTSALGRAIGFFRAKAAEFRAHAGSIAAGSVQMGARLAATAVAGATAAAGLAAAAQGALGLIAALAPAAGIVAALPGALALGAGALATLKIALSGVGDAFSAALADDPKKFAESLAGLSPAARAAAMELRAAKPAIDALKSSVQEAFFAPLAGQIAAVAAALSGPLRSGMSGVASQMGLGAAEVARFASSGQTVAALSSIFASLRSAVAATLPAIQPVLAGFRDLAVVGAGFSAGLAPGIAAAAARFGEFLSQAAASGKALAWMQGAVAVFQQLGQIAGNLIGIVRGVFSAMQTGGSGALGVLGQLLGQLNQFVNSAQGQQILVTIFQSLAQVGGVLMPIFTALGGALALVAPHVAAIAVALGPGLAAAVGALGPALAALGPGLTLVAQMLSQAFANPAMQAGLLALGQGISAVLAAAAPLLPVVGQLAGILGQLLGAALANLAALLAPVISALSSSLQPLLPVLSSAITDLAAATAPLAAQIGQVLAIAIKTVLPPLVQLAVDLLPPLVELTKQLIPLITSWVSSMSSILGVIQPIVPPLVQIATSLLPFWIKIITALVKLINGDFKGAFQSIMSAIKGFGDTIMNAGKALMDGLWNGIVAAGNQIKSKIVGFLRSILPQPVLDFLGIHSPSKLFAKMGREVPAGLALGITQAGGLVRTAVQRMAGIVAGAGIPDMQMPGLAVPGGAAGTGLGGASRVVVHQTNYYPQAEPTSASVNRGLQLTSALGVI</sequence>
<reference evidence="2 3" key="1">
    <citation type="submission" date="2016-10" db="EMBL/GenBank/DDBJ databases">
        <authorList>
            <person name="de Groot N.N."/>
        </authorList>
    </citation>
    <scope>NUCLEOTIDE SEQUENCE [LARGE SCALE GENOMIC DNA]</scope>
    <source>
        <strain evidence="2 3">CGMCC 4.5598</strain>
    </source>
</reference>
<gene>
    <name evidence="2" type="ORF">SAMN05421811_12799</name>
</gene>
<feature type="transmembrane region" description="Helical" evidence="1">
    <location>
        <begin position="76"/>
        <end position="101"/>
    </location>
</feature>
<feature type="transmembrane region" description="Helical" evidence="1">
    <location>
        <begin position="381"/>
        <end position="406"/>
    </location>
</feature>
<dbReference type="Proteomes" id="UP000199361">
    <property type="component" value="Unassembled WGS sequence"/>
</dbReference>
<dbReference type="AlphaFoldDB" id="A0A1I0LUX4"/>
<accession>A0A1I0LUX4</accession>
<name>A0A1I0LUX4_9ACTN</name>
<evidence type="ECO:0000313" key="2">
    <source>
        <dbReference type="EMBL" id="SEU46629.1"/>
    </source>
</evidence>
<evidence type="ECO:0000256" key="1">
    <source>
        <dbReference type="SAM" id="Phobius"/>
    </source>
</evidence>
<keyword evidence="3" id="KW-1185">Reference proteome</keyword>
<organism evidence="2 3">
    <name type="scientific">Nonomuraea wenchangensis</name>
    <dbReference type="NCBI Taxonomy" id="568860"/>
    <lineage>
        <taxon>Bacteria</taxon>
        <taxon>Bacillati</taxon>
        <taxon>Actinomycetota</taxon>
        <taxon>Actinomycetes</taxon>
        <taxon>Streptosporangiales</taxon>
        <taxon>Streptosporangiaceae</taxon>
        <taxon>Nonomuraea</taxon>
    </lineage>
</organism>
<feature type="transmembrane region" description="Helical" evidence="1">
    <location>
        <begin position="351"/>
        <end position="375"/>
    </location>
</feature>
<keyword evidence="1" id="KW-1133">Transmembrane helix</keyword>
<proteinExistence type="predicted"/>